<feature type="repeat" description="PPR" evidence="2">
    <location>
        <begin position="317"/>
        <end position="351"/>
    </location>
</feature>
<dbReference type="OrthoDB" id="330671at2759"/>
<dbReference type="FunFam" id="1.25.40.10:FF:000470">
    <property type="entry name" value="Pentatricopeptide repeat-containing protein At5g66520"/>
    <property type="match status" value="1"/>
</dbReference>
<dbReference type="Pfam" id="PF20431">
    <property type="entry name" value="E_motif"/>
    <property type="match status" value="1"/>
</dbReference>
<dbReference type="FunFam" id="1.25.40.10:FF:000242">
    <property type="entry name" value="Pentatricopeptide repeat-containing protein"/>
    <property type="match status" value="1"/>
</dbReference>
<dbReference type="Proteomes" id="UP000655225">
    <property type="component" value="Unassembled WGS sequence"/>
</dbReference>
<dbReference type="InterPro" id="IPR011990">
    <property type="entry name" value="TPR-like_helical_dom_sf"/>
</dbReference>
<keyword evidence="1" id="KW-0677">Repeat</keyword>
<dbReference type="GO" id="GO:0003723">
    <property type="term" value="F:RNA binding"/>
    <property type="evidence" value="ECO:0007669"/>
    <property type="project" value="InterPro"/>
</dbReference>
<dbReference type="PROSITE" id="PS51375">
    <property type="entry name" value="PPR"/>
    <property type="match status" value="4"/>
</dbReference>
<dbReference type="InterPro" id="IPR046960">
    <property type="entry name" value="PPR_At4g14850-like_plant"/>
</dbReference>
<dbReference type="Gene3D" id="1.25.40.10">
    <property type="entry name" value="Tetratricopeptide repeat domain"/>
    <property type="match status" value="5"/>
</dbReference>
<feature type="repeat" description="PPR" evidence="2">
    <location>
        <begin position="255"/>
        <end position="289"/>
    </location>
</feature>
<keyword evidence="4" id="KW-1185">Reference proteome</keyword>
<dbReference type="NCBIfam" id="TIGR00756">
    <property type="entry name" value="PPR"/>
    <property type="match status" value="3"/>
</dbReference>
<comment type="caution">
    <text evidence="3">The sequence shown here is derived from an EMBL/GenBank/DDBJ whole genome shotgun (WGS) entry which is preliminary data.</text>
</comment>
<organism evidence="3 4">
    <name type="scientific">Tetracentron sinense</name>
    <name type="common">Spur-leaf</name>
    <dbReference type="NCBI Taxonomy" id="13715"/>
    <lineage>
        <taxon>Eukaryota</taxon>
        <taxon>Viridiplantae</taxon>
        <taxon>Streptophyta</taxon>
        <taxon>Embryophyta</taxon>
        <taxon>Tracheophyta</taxon>
        <taxon>Spermatophyta</taxon>
        <taxon>Magnoliopsida</taxon>
        <taxon>Trochodendrales</taxon>
        <taxon>Trochodendraceae</taxon>
        <taxon>Tetracentron</taxon>
    </lineage>
</organism>
<dbReference type="GO" id="GO:0009451">
    <property type="term" value="P:RNA modification"/>
    <property type="evidence" value="ECO:0007669"/>
    <property type="project" value="InterPro"/>
</dbReference>
<feature type="repeat" description="PPR" evidence="2">
    <location>
        <begin position="180"/>
        <end position="214"/>
    </location>
</feature>
<evidence type="ECO:0008006" key="5">
    <source>
        <dbReference type="Google" id="ProtNLM"/>
    </source>
</evidence>
<reference evidence="3 4" key="1">
    <citation type="submission" date="2020-04" db="EMBL/GenBank/DDBJ databases">
        <title>Plant Genome Project.</title>
        <authorList>
            <person name="Zhang R.-G."/>
        </authorList>
    </citation>
    <scope>NUCLEOTIDE SEQUENCE [LARGE SCALE GENOMIC DNA]</scope>
    <source>
        <strain evidence="3">YNK0</strain>
        <tissue evidence="3">Leaf</tissue>
    </source>
</reference>
<dbReference type="OMA" id="WAANTIM"/>
<accession>A0A835CY61</accession>
<dbReference type="PANTHER" id="PTHR47926">
    <property type="entry name" value="PENTATRICOPEPTIDE REPEAT-CONTAINING PROTEIN"/>
    <property type="match status" value="1"/>
</dbReference>
<sequence>MAMRSAIITKLLKLNRPHLFLIENCSDIKELKQFHCQFITNGLSNDTIFLSTILSFSAISPARDLAYARLVFSQIDSPNLFMFNTMIRGYAWSSTPEKATSLYIHMLHSGLFPNKYTFPFVIKASSSITDLASGRTIHGSVMKFGYGSDVHVSNSLLHMYANFGFSEVIIKLFEEIPEPDVVSWNVVIDNFAQCGHLDEVLIAFSEMCYSGVEPNSVTNDLHISINLGNGLLDMYAKFGDLDSAEKLFNRMLVKTVFSWTSMVDGLVRTGNVENARLMFNQMPDKDTTSWNVMLNGFIMAGDMNSADQHFKMIPERDLVSWNSIIVGYAQHKQFVKSLDFFREMRVSGVNPDRVTLVSMLSVCGFTGAMDHGEVIHSYMEKNNVKGEEVEVALLDMYCKCGAPEKALSVFHGVFNKSCVGLDCYDCWIGHECYGGLVEEGRWFFNAINQVYGIEPRSEHYGSMVDILGRAGLLKEAEIFIQNMPIKPDAGVWGALLGACKIHDEIYMGEKVAKILTEMDPHHSGRYVLLSNIYAMEKRWHDVERVREAMKAHGVRKTAGFSLIETAR</sequence>
<evidence type="ECO:0000256" key="2">
    <source>
        <dbReference type="PROSITE-ProRule" id="PRU00708"/>
    </source>
</evidence>
<proteinExistence type="predicted"/>
<evidence type="ECO:0000313" key="3">
    <source>
        <dbReference type="EMBL" id="KAF8370094.1"/>
    </source>
</evidence>
<dbReference type="InterPro" id="IPR002885">
    <property type="entry name" value="PPR_rpt"/>
</dbReference>
<dbReference type="Pfam" id="PF13041">
    <property type="entry name" value="PPR_2"/>
    <property type="match status" value="3"/>
</dbReference>
<evidence type="ECO:0000313" key="4">
    <source>
        <dbReference type="Proteomes" id="UP000655225"/>
    </source>
</evidence>
<gene>
    <name evidence="3" type="ORF">HHK36_031873</name>
</gene>
<dbReference type="PANTHER" id="PTHR47926:SF347">
    <property type="entry name" value="PENTATRICOPEPTIDE REPEAT-CONTAINING PROTEIN"/>
    <property type="match status" value="1"/>
</dbReference>
<dbReference type="EMBL" id="JABCRI010000279">
    <property type="protein sequence ID" value="KAF8370094.1"/>
    <property type="molecule type" value="Genomic_DNA"/>
</dbReference>
<dbReference type="AlphaFoldDB" id="A0A835CY61"/>
<protein>
    <recommendedName>
        <fullName evidence="5">Pentatricopeptide repeat-containing protein</fullName>
    </recommendedName>
</protein>
<name>A0A835CY61_TETSI</name>
<feature type="repeat" description="PPR" evidence="2">
    <location>
        <begin position="79"/>
        <end position="113"/>
    </location>
</feature>
<dbReference type="Pfam" id="PF01535">
    <property type="entry name" value="PPR"/>
    <property type="match status" value="4"/>
</dbReference>
<dbReference type="InterPro" id="IPR046848">
    <property type="entry name" value="E_motif"/>
</dbReference>
<evidence type="ECO:0000256" key="1">
    <source>
        <dbReference type="ARBA" id="ARBA00022737"/>
    </source>
</evidence>